<keyword evidence="1" id="KW-0812">Transmembrane</keyword>
<keyword evidence="1" id="KW-1133">Transmembrane helix</keyword>
<keyword evidence="1" id="KW-0472">Membrane</keyword>
<evidence type="ECO:0000313" key="3">
    <source>
        <dbReference type="EMBL" id="CAF0972807.1"/>
    </source>
</evidence>
<protein>
    <submittedName>
        <fullName evidence="3">Uncharacterized protein</fullName>
    </submittedName>
</protein>
<keyword evidence="4" id="KW-1185">Reference proteome</keyword>
<dbReference type="EMBL" id="CAJNOC010003210">
    <property type="protein sequence ID" value="CAF0972807.1"/>
    <property type="molecule type" value="Genomic_DNA"/>
</dbReference>
<organism evidence="3 4">
    <name type="scientific">Brachionus calyciflorus</name>
    <dbReference type="NCBI Taxonomy" id="104777"/>
    <lineage>
        <taxon>Eukaryota</taxon>
        <taxon>Metazoa</taxon>
        <taxon>Spiralia</taxon>
        <taxon>Gnathifera</taxon>
        <taxon>Rotifera</taxon>
        <taxon>Eurotatoria</taxon>
        <taxon>Monogononta</taxon>
        <taxon>Pseudotrocha</taxon>
        <taxon>Ploima</taxon>
        <taxon>Brachionidae</taxon>
        <taxon>Brachionus</taxon>
    </lineage>
</organism>
<comment type="caution">
    <text evidence="3">The sequence shown here is derived from an EMBL/GenBank/DDBJ whole genome shotgun (WGS) entry which is preliminary data.</text>
</comment>
<feature type="transmembrane region" description="Helical" evidence="1">
    <location>
        <begin position="351"/>
        <end position="375"/>
    </location>
</feature>
<dbReference type="AlphaFoldDB" id="A0A814EIP1"/>
<keyword evidence="2" id="KW-0732">Signal</keyword>
<reference evidence="3" key="1">
    <citation type="submission" date="2021-02" db="EMBL/GenBank/DDBJ databases">
        <authorList>
            <person name="Nowell W R."/>
        </authorList>
    </citation>
    <scope>NUCLEOTIDE SEQUENCE</scope>
    <source>
        <strain evidence="3">Ploen Becks lab</strain>
    </source>
</reference>
<accession>A0A814EIP1</accession>
<sequence length="387" mass="43011">MNYFLSVSFIILLIKGLNCQELDQLDELIDYLKNNPNSKIGFLSASNYASVKRILPEGIKPAYIEHEEDLTKMVLNGSITAALVSGLPEARYHDSLHIFSSGLVTLHSILMAPDQSSDYPHGNSESSATYDLSIAINAAISRVQLKGIDKELAIKNAPKEIVHAHTCKEDDQTQFAVPNKKEAKGFLREILDKKEIRVLGNGPFNWGDNDGNYLVDPPVGFYPDLLQAIIDEFKNMSGPDKESYGEITIKRIQTKESPFPWYFLFNGTTHITEPYFILDAPYGGSGKKCSTESDCYKANLPSGYEPCSNFCRHPNRPRIFMLRSSCTALGTDSKFYTKRGTKKSSGGSNTALVLLIVFFVLGVIGSAGIIGYLIFRERRGLPVFRPI</sequence>
<gene>
    <name evidence="3" type="ORF">OXX778_LOCUS15005</name>
</gene>
<feature type="signal peptide" evidence="2">
    <location>
        <begin position="1"/>
        <end position="19"/>
    </location>
</feature>
<evidence type="ECO:0000256" key="1">
    <source>
        <dbReference type="SAM" id="Phobius"/>
    </source>
</evidence>
<evidence type="ECO:0000313" key="4">
    <source>
        <dbReference type="Proteomes" id="UP000663879"/>
    </source>
</evidence>
<name>A0A814EIP1_9BILA</name>
<evidence type="ECO:0000256" key="2">
    <source>
        <dbReference type="SAM" id="SignalP"/>
    </source>
</evidence>
<dbReference type="Proteomes" id="UP000663879">
    <property type="component" value="Unassembled WGS sequence"/>
</dbReference>
<feature type="chain" id="PRO_5032519966" evidence="2">
    <location>
        <begin position="20"/>
        <end position="387"/>
    </location>
</feature>
<dbReference type="OrthoDB" id="10251371at2759"/>
<proteinExistence type="predicted"/>